<dbReference type="Proteomes" id="UP000520814">
    <property type="component" value="Unassembled WGS sequence"/>
</dbReference>
<protein>
    <recommendedName>
        <fullName evidence="3">Outer membrane protein beta-barrel domain-containing protein</fullName>
    </recommendedName>
</protein>
<dbReference type="AlphaFoldDB" id="A0A7W9WAB4"/>
<sequence>MLIPLPEPPPERFFVFSLGTSQTHTSDVRVRQPEKGTDLTLQRVRWGIRTFEPTIYYALEVGQFLPKSPRLGVSLDLTHNKAIAHVRDAVGVTGTWKGSPVSGTVPMTNYVQKLRYTNGINILSALGTYRGAGPDARFQPFVTGGPSYYILWSRNYVDGIESATDYRKAGWGWLGRTGFRYRLSTTLSLQAAVSYTDGPGEVRTAENGFLSTPLRSWHETVGVVWKL</sequence>
<comment type="caution">
    <text evidence="1">The sequence shown here is derived from an EMBL/GenBank/DDBJ whole genome shotgun (WGS) entry which is preliminary data.</text>
</comment>
<name>A0A7W9WAB4_ARMRO</name>
<accession>A0A7W9WAB4</accession>
<dbReference type="SUPFAM" id="SSF56925">
    <property type="entry name" value="OMPA-like"/>
    <property type="match status" value="1"/>
</dbReference>
<gene>
    <name evidence="1" type="ORF">HNQ39_005266</name>
</gene>
<keyword evidence="2" id="KW-1185">Reference proteome</keyword>
<evidence type="ECO:0000313" key="2">
    <source>
        <dbReference type="Proteomes" id="UP000520814"/>
    </source>
</evidence>
<dbReference type="RefSeq" id="WP_184203525.1">
    <property type="nucleotide sequence ID" value="NZ_JACHGW010000006.1"/>
</dbReference>
<dbReference type="Gene3D" id="2.40.160.20">
    <property type="match status" value="1"/>
</dbReference>
<evidence type="ECO:0000313" key="1">
    <source>
        <dbReference type="EMBL" id="MBB6053432.1"/>
    </source>
</evidence>
<organism evidence="1 2">
    <name type="scientific">Armatimonas rosea</name>
    <dbReference type="NCBI Taxonomy" id="685828"/>
    <lineage>
        <taxon>Bacteria</taxon>
        <taxon>Bacillati</taxon>
        <taxon>Armatimonadota</taxon>
        <taxon>Armatimonadia</taxon>
        <taxon>Armatimonadales</taxon>
        <taxon>Armatimonadaceae</taxon>
        <taxon>Armatimonas</taxon>
    </lineage>
</organism>
<evidence type="ECO:0008006" key="3">
    <source>
        <dbReference type="Google" id="ProtNLM"/>
    </source>
</evidence>
<dbReference type="InterPro" id="IPR011250">
    <property type="entry name" value="OMP/PagP_B-barrel"/>
</dbReference>
<dbReference type="EMBL" id="JACHGW010000006">
    <property type="protein sequence ID" value="MBB6053432.1"/>
    <property type="molecule type" value="Genomic_DNA"/>
</dbReference>
<proteinExistence type="predicted"/>
<reference evidence="1 2" key="1">
    <citation type="submission" date="2020-08" db="EMBL/GenBank/DDBJ databases">
        <title>Genomic Encyclopedia of Type Strains, Phase IV (KMG-IV): sequencing the most valuable type-strain genomes for metagenomic binning, comparative biology and taxonomic classification.</title>
        <authorList>
            <person name="Goeker M."/>
        </authorList>
    </citation>
    <scope>NUCLEOTIDE SEQUENCE [LARGE SCALE GENOMIC DNA]</scope>
    <source>
        <strain evidence="1 2">DSM 23562</strain>
    </source>
</reference>